<sequence length="120" mass="13413">MTERQQADDAVTEVAYLAENAVLAKYTAMITTLDTPPAVSGYVLSLYIMDAASTAQLVLGKVVDAALVPPTDKFIPIPLATRQQTLAGVMYYADLYHNRFKREYQLMVQRLTDWRARQGL</sequence>
<gene>
    <name evidence="1" type="ORF">FC50_GL000593</name>
</gene>
<name>A0A0R1TZV3_9LACO</name>
<dbReference type="RefSeq" id="WP_054648457.1">
    <property type="nucleotide sequence ID" value="NZ_AZFJ01000040.1"/>
</dbReference>
<dbReference type="STRING" id="1423783.FC50_GL000593"/>
<accession>A0A0R1TZV3</accession>
<dbReference type="EMBL" id="AZFJ01000040">
    <property type="protein sequence ID" value="KRL86631.1"/>
    <property type="molecule type" value="Genomic_DNA"/>
</dbReference>
<evidence type="ECO:0000313" key="1">
    <source>
        <dbReference type="EMBL" id="KRL86631.1"/>
    </source>
</evidence>
<comment type="caution">
    <text evidence="1">The sequence shown here is derived from an EMBL/GenBank/DDBJ whole genome shotgun (WGS) entry which is preliminary data.</text>
</comment>
<dbReference type="Proteomes" id="UP000051922">
    <property type="component" value="Unassembled WGS sequence"/>
</dbReference>
<reference evidence="1 2" key="1">
    <citation type="journal article" date="2015" name="Genome Announc.">
        <title>Expanding the biotechnology potential of lactobacilli through comparative genomics of 213 strains and associated genera.</title>
        <authorList>
            <person name="Sun Z."/>
            <person name="Harris H.M."/>
            <person name="McCann A."/>
            <person name="Guo C."/>
            <person name="Argimon S."/>
            <person name="Zhang W."/>
            <person name="Yang X."/>
            <person name="Jeffery I.B."/>
            <person name="Cooney J.C."/>
            <person name="Kagawa T.F."/>
            <person name="Liu W."/>
            <person name="Song Y."/>
            <person name="Salvetti E."/>
            <person name="Wrobel A."/>
            <person name="Rasinkangas P."/>
            <person name="Parkhill J."/>
            <person name="Rea M.C."/>
            <person name="O'Sullivan O."/>
            <person name="Ritari J."/>
            <person name="Douillard F.P."/>
            <person name="Paul Ross R."/>
            <person name="Yang R."/>
            <person name="Briner A.E."/>
            <person name="Felis G.E."/>
            <person name="de Vos W.M."/>
            <person name="Barrangou R."/>
            <person name="Klaenhammer T.R."/>
            <person name="Caufield P.W."/>
            <person name="Cui Y."/>
            <person name="Zhang H."/>
            <person name="O'Toole P.W."/>
        </authorList>
    </citation>
    <scope>NUCLEOTIDE SEQUENCE [LARGE SCALE GENOMIC DNA]</scope>
    <source>
        <strain evidence="1 2">DSM 15945</strain>
    </source>
</reference>
<keyword evidence="2" id="KW-1185">Reference proteome</keyword>
<organism evidence="1 2">
    <name type="scientific">Lacticaseibacillus pantheris DSM 15945 = JCM 12539 = NBRC 106106</name>
    <dbReference type="NCBI Taxonomy" id="1423783"/>
    <lineage>
        <taxon>Bacteria</taxon>
        <taxon>Bacillati</taxon>
        <taxon>Bacillota</taxon>
        <taxon>Bacilli</taxon>
        <taxon>Lactobacillales</taxon>
        <taxon>Lactobacillaceae</taxon>
        <taxon>Lacticaseibacillus</taxon>
    </lineage>
</organism>
<dbReference type="AlphaFoldDB" id="A0A0R1TZV3"/>
<proteinExistence type="predicted"/>
<dbReference type="OrthoDB" id="9911807at2"/>
<evidence type="ECO:0000313" key="2">
    <source>
        <dbReference type="Proteomes" id="UP000051922"/>
    </source>
</evidence>
<dbReference type="PATRIC" id="fig|1423783.4.peg.613"/>
<protein>
    <submittedName>
        <fullName evidence="1">Uncharacterized protein</fullName>
    </submittedName>
</protein>